<dbReference type="PRINTS" id="PR00253">
    <property type="entry name" value="GABAARECEPTR"/>
</dbReference>
<comment type="subcellular location">
    <subcellularLocation>
        <location evidence="2">Cell membrane</location>
    </subcellularLocation>
    <subcellularLocation>
        <location evidence="1">Membrane</location>
        <topology evidence="1">Multi-pass membrane protein</topology>
    </subcellularLocation>
</comment>
<dbReference type="InterPro" id="IPR038050">
    <property type="entry name" value="Neuro_actylchol_rec"/>
</dbReference>
<dbReference type="InterPro" id="IPR006201">
    <property type="entry name" value="Neur_channel"/>
</dbReference>
<dbReference type="PANTHER" id="PTHR18945">
    <property type="entry name" value="NEUROTRANSMITTER GATED ION CHANNEL"/>
    <property type="match status" value="1"/>
</dbReference>
<dbReference type="InterPro" id="IPR036734">
    <property type="entry name" value="Neur_chan_lig-bd_sf"/>
</dbReference>
<evidence type="ECO:0000256" key="7">
    <source>
        <dbReference type="ARBA" id="ARBA00022989"/>
    </source>
</evidence>
<dbReference type="SUPFAM" id="SSF90112">
    <property type="entry name" value="Neurotransmitter-gated ion-channel transmembrane pore"/>
    <property type="match status" value="1"/>
</dbReference>
<dbReference type="Proteomes" id="UP000275408">
    <property type="component" value="Unassembled WGS sequence"/>
</dbReference>
<dbReference type="Pfam" id="PF02932">
    <property type="entry name" value="Neur_chan_memb"/>
    <property type="match status" value="1"/>
</dbReference>
<dbReference type="Pfam" id="PF02931">
    <property type="entry name" value="Neur_chan_LBD"/>
    <property type="match status" value="1"/>
</dbReference>
<dbReference type="InterPro" id="IPR006202">
    <property type="entry name" value="Neur_chan_lig-bd"/>
</dbReference>
<comment type="caution">
    <text evidence="15">The sequence shown here is derived from an EMBL/GenBank/DDBJ whole genome shotgun (WGS) entry which is preliminary data.</text>
</comment>
<keyword evidence="4" id="KW-1003">Cell membrane</keyword>
<feature type="transmembrane region" description="Helical" evidence="12">
    <location>
        <begin position="140"/>
        <end position="159"/>
    </location>
</feature>
<protein>
    <recommendedName>
        <fullName evidence="17">Neurotransmitter-gated ion-channel transmembrane domain-containing protein</fullName>
    </recommendedName>
</protein>
<dbReference type="InterPro" id="IPR018000">
    <property type="entry name" value="Neurotransmitter_ion_chnl_CS"/>
</dbReference>
<name>A0A3M6TIX1_POCDA</name>
<dbReference type="Gene3D" id="1.20.58.390">
    <property type="entry name" value="Neurotransmitter-gated ion-channel transmembrane domain"/>
    <property type="match status" value="1"/>
</dbReference>
<feature type="domain" description="Neurotransmitter-gated ion-channel transmembrane" evidence="14">
    <location>
        <begin position="142"/>
        <end position="348"/>
    </location>
</feature>
<evidence type="ECO:0000259" key="14">
    <source>
        <dbReference type="Pfam" id="PF02932"/>
    </source>
</evidence>
<evidence type="ECO:0000256" key="5">
    <source>
        <dbReference type="ARBA" id="ARBA00022692"/>
    </source>
</evidence>
<dbReference type="EMBL" id="RCHS01003501">
    <property type="protein sequence ID" value="RMX41357.1"/>
    <property type="molecule type" value="Genomic_DNA"/>
</dbReference>
<keyword evidence="16" id="KW-1185">Reference proteome</keyword>
<feature type="compositionally biased region" description="Basic and acidic residues" evidence="11">
    <location>
        <begin position="13"/>
        <end position="23"/>
    </location>
</feature>
<feature type="domain" description="Neurotransmitter-gated ion-channel ligand-binding" evidence="13">
    <location>
        <begin position="41"/>
        <end position="133"/>
    </location>
</feature>
<dbReference type="GO" id="GO:0005230">
    <property type="term" value="F:extracellular ligand-gated monoatomic ion channel activity"/>
    <property type="evidence" value="ECO:0007669"/>
    <property type="project" value="InterPro"/>
</dbReference>
<dbReference type="InterPro" id="IPR036719">
    <property type="entry name" value="Neuro-gated_channel_TM_sf"/>
</dbReference>
<accession>A0A3M6TIX1</accession>
<dbReference type="AlphaFoldDB" id="A0A3M6TIX1"/>
<evidence type="ECO:0000256" key="2">
    <source>
        <dbReference type="ARBA" id="ARBA00004236"/>
    </source>
</evidence>
<gene>
    <name evidence="15" type="ORF">pdam_00012766</name>
</gene>
<evidence type="ECO:0000256" key="8">
    <source>
        <dbReference type="ARBA" id="ARBA00023065"/>
    </source>
</evidence>
<evidence type="ECO:0000313" key="15">
    <source>
        <dbReference type="EMBL" id="RMX41357.1"/>
    </source>
</evidence>
<organism evidence="15 16">
    <name type="scientific">Pocillopora damicornis</name>
    <name type="common">Cauliflower coral</name>
    <name type="synonym">Millepora damicornis</name>
    <dbReference type="NCBI Taxonomy" id="46731"/>
    <lineage>
        <taxon>Eukaryota</taxon>
        <taxon>Metazoa</taxon>
        <taxon>Cnidaria</taxon>
        <taxon>Anthozoa</taxon>
        <taxon>Hexacorallia</taxon>
        <taxon>Scleractinia</taxon>
        <taxon>Astrocoeniina</taxon>
        <taxon>Pocilloporidae</taxon>
        <taxon>Pocillopora</taxon>
    </lineage>
</organism>
<feature type="region of interest" description="Disordered" evidence="11">
    <location>
        <begin position="1"/>
        <end position="23"/>
    </location>
</feature>
<dbReference type="InterPro" id="IPR006028">
    <property type="entry name" value="GABAA/Glycine_rcpt"/>
</dbReference>
<evidence type="ECO:0000256" key="6">
    <source>
        <dbReference type="ARBA" id="ARBA00022729"/>
    </source>
</evidence>
<dbReference type="OrthoDB" id="407674at2759"/>
<evidence type="ECO:0008006" key="17">
    <source>
        <dbReference type="Google" id="ProtNLM"/>
    </source>
</evidence>
<evidence type="ECO:0000256" key="1">
    <source>
        <dbReference type="ARBA" id="ARBA00004141"/>
    </source>
</evidence>
<sequence>MIQGSVPTSTGTVREKLNKSSGIKGEREEGRHFFCLLSLHSFRVTLKASCPMDLRLYPMDVQHCPLIIESYGYDMNNIAYKWEIDSEDGMSFVPSDMKMLPQFKLTKLQLSSLYTTYVIGNWSGVKASFTLQRLYSYQVIHLYGPSALIVTLSWLTFLLPRNQSPARVTLGVTSVLTIVTILTMSNNAMPKVNYVKAIDKYLIVSFLFVFCSLVEYAIVLLLDRGKRKFELRKKEVGNFTDKCAESVRQDNGSRRRKQPVVTLEGNVIHAFRNGRAKSASLTNGKCLKCCSDENLGMHVPQTETQSNCGKCWNGVQEYIYREAFIVGVDEFSLKLFSFVFFTFNLFYWLTLFFFPDYIM</sequence>
<proteinExistence type="predicted"/>
<evidence type="ECO:0000256" key="10">
    <source>
        <dbReference type="ARBA" id="ARBA00023303"/>
    </source>
</evidence>
<keyword evidence="10" id="KW-0407">Ion channel</keyword>
<evidence type="ECO:0000313" key="16">
    <source>
        <dbReference type="Proteomes" id="UP000275408"/>
    </source>
</evidence>
<keyword evidence="6" id="KW-0732">Signal</keyword>
<feature type="transmembrane region" description="Helical" evidence="12">
    <location>
        <begin position="201"/>
        <end position="222"/>
    </location>
</feature>
<dbReference type="GO" id="GO:0005886">
    <property type="term" value="C:plasma membrane"/>
    <property type="evidence" value="ECO:0007669"/>
    <property type="project" value="UniProtKB-SubCell"/>
</dbReference>
<dbReference type="InterPro" id="IPR006029">
    <property type="entry name" value="Neurotrans-gated_channel_TM"/>
</dbReference>
<evidence type="ECO:0000256" key="9">
    <source>
        <dbReference type="ARBA" id="ARBA00023136"/>
    </source>
</evidence>
<dbReference type="CDD" id="cd19049">
    <property type="entry name" value="LGIC_TM_anion"/>
    <property type="match status" value="1"/>
</dbReference>
<keyword evidence="8" id="KW-0406">Ion transport</keyword>
<evidence type="ECO:0000256" key="11">
    <source>
        <dbReference type="SAM" id="MobiDB-lite"/>
    </source>
</evidence>
<feature type="transmembrane region" description="Helical" evidence="12">
    <location>
        <begin position="168"/>
        <end position="189"/>
    </location>
</feature>
<evidence type="ECO:0000256" key="12">
    <source>
        <dbReference type="SAM" id="Phobius"/>
    </source>
</evidence>
<dbReference type="PROSITE" id="PS00236">
    <property type="entry name" value="NEUROTR_ION_CHANNEL"/>
    <property type="match status" value="1"/>
</dbReference>
<keyword evidence="9 12" id="KW-0472">Membrane</keyword>
<keyword evidence="3" id="KW-0813">Transport</keyword>
<dbReference type="Gene3D" id="2.70.170.10">
    <property type="entry name" value="Neurotransmitter-gated ion-channel ligand-binding domain"/>
    <property type="match status" value="1"/>
</dbReference>
<evidence type="ECO:0000256" key="3">
    <source>
        <dbReference type="ARBA" id="ARBA00022448"/>
    </source>
</evidence>
<evidence type="ECO:0000259" key="13">
    <source>
        <dbReference type="Pfam" id="PF02931"/>
    </source>
</evidence>
<keyword evidence="7 12" id="KW-1133">Transmembrane helix</keyword>
<dbReference type="SUPFAM" id="SSF63712">
    <property type="entry name" value="Nicotinic receptor ligand binding domain-like"/>
    <property type="match status" value="1"/>
</dbReference>
<feature type="compositionally biased region" description="Polar residues" evidence="11">
    <location>
        <begin position="1"/>
        <end position="12"/>
    </location>
</feature>
<reference evidence="15 16" key="1">
    <citation type="journal article" date="2018" name="Sci. Rep.">
        <title>Comparative analysis of the Pocillopora damicornis genome highlights role of immune system in coral evolution.</title>
        <authorList>
            <person name="Cunning R."/>
            <person name="Bay R.A."/>
            <person name="Gillette P."/>
            <person name="Baker A.C."/>
            <person name="Traylor-Knowles N."/>
        </authorList>
    </citation>
    <scope>NUCLEOTIDE SEQUENCE [LARGE SCALE GENOMIC DNA]</scope>
    <source>
        <strain evidence="15">RSMAS</strain>
        <tissue evidence="15">Whole animal</tissue>
    </source>
</reference>
<feature type="transmembrane region" description="Helical" evidence="12">
    <location>
        <begin position="335"/>
        <end position="354"/>
    </location>
</feature>
<dbReference type="GO" id="GO:0004888">
    <property type="term" value="F:transmembrane signaling receptor activity"/>
    <property type="evidence" value="ECO:0007669"/>
    <property type="project" value="InterPro"/>
</dbReference>
<dbReference type="STRING" id="46731.A0A3M6TIX1"/>
<keyword evidence="5 12" id="KW-0812">Transmembrane</keyword>
<evidence type="ECO:0000256" key="4">
    <source>
        <dbReference type="ARBA" id="ARBA00022475"/>
    </source>
</evidence>